<reference evidence="2" key="1">
    <citation type="submission" date="2021-05" db="EMBL/GenBank/DDBJ databases">
        <title>The genome of the haptophyte Pavlova lutheri (Diacronema luteri, Pavlovales) - a model for lipid biosynthesis in eukaryotic algae.</title>
        <authorList>
            <person name="Hulatt C.J."/>
            <person name="Posewitz M.C."/>
        </authorList>
    </citation>
    <scope>NUCLEOTIDE SEQUENCE</scope>
    <source>
        <strain evidence="2">NIVA-4/92</strain>
    </source>
</reference>
<keyword evidence="3" id="KW-1185">Reference proteome</keyword>
<dbReference type="OrthoDB" id="10265785at2759"/>
<evidence type="ECO:0000259" key="1">
    <source>
        <dbReference type="PROSITE" id="PS51194"/>
    </source>
</evidence>
<dbReference type="Pfam" id="PF00271">
    <property type="entry name" value="Helicase_C"/>
    <property type="match status" value="1"/>
</dbReference>
<proteinExistence type="predicted"/>
<dbReference type="Gene3D" id="3.40.50.300">
    <property type="entry name" value="P-loop containing nucleotide triphosphate hydrolases"/>
    <property type="match status" value="1"/>
</dbReference>
<dbReference type="InterPro" id="IPR027417">
    <property type="entry name" value="P-loop_NTPase"/>
</dbReference>
<gene>
    <name evidence="2" type="ORF">KFE25_004582</name>
</gene>
<dbReference type="CDD" id="cd18787">
    <property type="entry name" value="SF2_C_DEAD"/>
    <property type="match status" value="1"/>
</dbReference>
<dbReference type="PROSITE" id="PS51194">
    <property type="entry name" value="HELICASE_CTER"/>
    <property type="match status" value="1"/>
</dbReference>
<dbReference type="Proteomes" id="UP000751190">
    <property type="component" value="Unassembled WGS sequence"/>
</dbReference>
<feature type="domain" description="Helicase C-terminal" evidence="1">
    <location>
        <begin position="55"/>
        <end position="221"/>
    </location>
</feature>
<dbReference type="EMBL" id="JAGTXO010000092">
    <property type="protein sequence ID" value="KAG8456979.1"/>
    <property type="molecule type" value="Genomic_DNA"/>
</dbReference>
<comment type="caution">
    <text evidence="2">The sequence shown here is derived from an EMBL/GenBank/DDBJ whole genome shotgun (WGS) entry which is preliminary data.</text>
</comment>
<dbReference type="InterPro" id="IPR001650">
    <property type="entry name" value="Helicase_C-like"/>
</dbReference>
<dbReference type="SUPFAM" id="SSF52540">
    <property type="entry name" value="P-loop containing nucleoside triphosphate hydrolases"/>
    <property type="match status" value="1"/>
</dbReference>
<evidence type="ECO:0000313" key="3">
    <source>
        <dbReference type="Proteomes" id="UP000751190"/>
    </source>
</evidence>
<name>A0A8J5X414_DIALT</name>
<dbReference type="AlphaFoldDB" id="A0A8J5X414"/>
<dbReference type="SMART" id="SM00490">
    <property type="entry name" value="HELICc"/>
    <property type="match status" value="1"/>
</dbReference>
<protein>
    <recommendedName>
        <fullName evidence="1">Helicase C-terminal domain-containing protein</fullName>
    </recommendedName>
</protein>
<evidence type="ECO:0000313" key="2">
    <source>
        <dbReference type="EMBL" id="KAG8456979.1"/>
    </source>
</evidence>
<dbReference type="PANTHER" id="PTHR47958">
    <property type="entry name" value="ATP-DEPENDENT RNA HELICASE DBP3"/>
    <property type="match status" value="1"/>
</dbReference>
<accession>A0A8J5X414</accession>
<organism evidence="2 3">
    <name type="scientific">Diacronema lutheri</name>
    <name type="common">Unicellular marine alga</name>
    <name type="synonym">Monochrysis lutheri</name>
    <dbReference type="NCBI Taxonomy" id="2081491"/>
    <lineage>
        <taxon>Eukaryota</taxon>
        <taxon>Haptista</taxon>
        <taxon>Haptophyta</taxon>
        <taxon>Pavlovophyceae</taxon>
        <taxon>Pavlovales</taxon>
        <taxon>Pavlovaceae</taxon>
        <taxon>Diacronema</taxon>
    </lineage>
</organism>
<sequence>MTTFVDALEREKLGDRNQYDARPDMAYFTLRGEPYVGPYHSHFTSRGRRWYTGIRHSTYSEKLRRHDVPVEYSEDEREHVDNLPRLPRDPRIADSVFAPAPSIEDIQLDPAYPPELRQITLPGRRPPFSAAEFRSGSSRVLITTDVWGRGLDVQQVSLVICYDLPNNRELYIHRIGRSGRFGRKGVAINFVKAEDIRVLRDIEQFYSTQIDEMPMNVTDLI</sequence>